<keyword evidence="1 2" id="KW-0812">Transmembrane</keyword>
<proteinExistence type="predicted"/>
<dbReference type="OrthoDB" id="303889at2759"/>
<keyword evidence="1" id="KW-1133">Transmembrane helix</keyword>
<gene>
    <name evidence="2" type="ORF">TTHERM_00136069</name>
</gene>
<dbReference type="RefSeq" id="XP_001470874.1">
    <property type="nucleotide sequence ID" value="XM_001470824.2"/>
</dbReference>
<dbReference type="AlphaFoldDB" id="A4VDF8"/>
<feature type="transmembrane region" description="Helical" evidence="1">
    <location>
        <begin position="84"/>
        <end position="104"/>
    </location>
</feature>
<keyword evidence="1" id="KW-0472">Membrane</keyword>
<dbReference type="eggNOG" id="ENOG502SV17">
    <property type="taxonomic scope" value="Eukaryota"/>
</dbReference>
<dbReference type="InParanoid" id="A4VDF8"/>
<protein>
    <submittedName>
        <fullName evidence="2">Transmembrane protein, putative</fullName>
    </submittedName>
</protein>
<dbReference type="GeneID" id="7822960"/>
<dbReference type="HOGENOM" id="CLU_1819595_0_0_1"/>
<organism evidence="2 3">
    <name type="scientific">Tetrahymena thermophila (strain SB210)</name>
    <dbReference type="NCBI Taxonomy" id="312017"/>
    <lineage>
        <taxon>Eukaryota</taxon>
        <taxon>Sar</taxon>
        <taxon>Alveolata</taxon>
        <taxon>Ciliophora</taxon>
        <taxon>Intramacronucleata</taxon>
        <taxon>Oligohymenophorea</taxon>
        <taxon>Hymenostomatida</taxon>
        <taxon>Tetrahymenina</taxon>
        <taxon>Tetrahymenidae</taxon>
        <taxon>Tetrahymena</taxon>
    </lineage>
</organism>
<dbReference type="Proteomes" id="UP000009168">
    <property type="component" value="Unassembled WGS sequence"/>
</dbReference>
<evidence type="ECO:0000256" key="1">
    <source>
        <dbReference type="SAM" id="Phobius"/>
    </source>
</evidence>
<evidence type="ECO:0000313" key="2">
    <source>
        <dbReference type="EMBL" id="EDK31560.1"/>
    </source>
</evidence>
<name>A4VDF8_TETTS</name>
<dbReference type="OMA" id="IFRVFHI"/>
<keyword evidence="3" id="KW-1185">Reference proteome</keyword>
<reference evidence="3" key="1">
    <citation type="journal article" date="2006" name="PLoS Biol.">
        <title>Macronuclear genome sequence of the ciliate Tetrahymena thermophila, a model eukaryote.</title>
        <authorList>
            <person name="Eisen J.A."/>
            <person name="Coyne R.S."/>
            <person name="Wu M."/>
            <person name="Wu D."/>
            <person name="Thiagarajan M."/>
            <person name="Wortman J.R."/>
            <person name="Badger J.H."/>
            <person name="Ren Q."/>
            <person name="Amedeo P."/>
            <person name="Jones K.M."/>
            <person name="Tallon L.J."/>
            <person name="Delcher A.L."/>
            <person name="Salzberg S.L."/>
            <person name="Silva J.C."/>
            <person name="Haas B.J."/>
            <person name="Majoros W.H."/>
            <person name="Farzad M."/>
            <person name="Carlton J.M."/>
            <person name="Smith R.K. Jr."/>
            <person name="Garg J."/>
            <person name="Pearlman R.E."/>
            <person name="Karrer K.M."/>
            <person name="Sun L."/>
            <person name="Manning G."/>
            <person name="Elde N.C."/>
            <person name="Turkewitz A.P."/>
            <person name="Asai D.J."/>
            <person name="Wilkes D.E."/>
            <person name="Wang Y."/>
            <person name="Cai H."/>
            <person name="Collins K."/>
            <person name="Stewart B.A."/>
            <person name="Lee S.R."/>
            <person name="Wilamowska K."/>
            <person name="Weinberg Z."/>
            <person name="Ruzzo W.L."/>
            <person name="Wloga D."/>
            <person name="Gaertig J."/>
            <person name="Frankel J."/>
            <person name="Tsao C.-C."/>
            <person name="Gorovsky M.A."/>
            <person name="Keeling P.J."/>
            <person name="Waller R.F."/>
            <person name="Patron N.J."/>
            <person name="Cherry J.M."/>
            <person name="Stover N.A."/>
            <person name="Krieger C.J."/>
            <person name="del Toro C."/>
            <person name="Ryder H.F."/>
            <person name="Williamson S.C."/>
            <person name="Barbeau R.A."/>
            <person name="Hamilton E.P."/>
            <person name="Orias E."/>
        </authorList>
    </citation>
    <scope>NUCLEOTIDE SEQUENCE [LARGE SCALE GENOMIC DNA]</scope>
    <source>
        <strain evidence="3">SB210</strain>
    </source>
</reference>
<feature type="transmembrane region" description="Helical" evidence="1">
    <location>
        <begin position="45"/>
        <end position="63"/>
    </location>
</feature>
<feature type="transmembrane region" description="Helical" evidence="1">
    <location>
        <begin position="110"/>
        <end position="130"/>
    </location>
</feature>
<accession>A4VDF8</accession>
<sequence length="150" mass="17637">MSEFFSQDLAIKYTVRFCHMFTVCALSGKSIFEYLYGDFTNNSKAEGIFCGILGLILILSGLINTFLQKPKENLKEHKDLWLRILYAKFLITCLVCTPILRLLVSRETHIALQFYSILIMIIVSPLLRFYREYYTNLNKQTRYENMEIVH</sequence>
<dbReference type="KEGG" id="tet:TTHERM_00136069"/>
<evidence type="ECO:0000313" key="3">
    <source>
        <dbReference type="Proteomes" id="UP000009168"/>
    </source>
</evidence>
<dbReference type="EMBL" id="GG662639">
    <property type="protein sequence ID" value="EDK31560.1"/>
    <property type="molecule type" value="Genomic_DNA"/>
</dbReference>